<reference evidence="2 3" key="1">
    <citation type="submission" date="2019-04" db="EMBL/GenBank/DDBJ databases">
        <title>Geobacter oryzae sp. nov., ferric-reducing bacteria isolated from paddy soil.</title>
        <authorList>
            <person name="Xu Z."/>
            <person name="Masuda Y."/>
            <person name="Itoh H."/>
            <person name="Senoo K."/>
        </authorList>
    </citation>
    <scope>NUCLEOTIDE SEQUENCE [LARGE SCALE GENOMIC DNA]</scope>
    <source>
        <strain evidence="2 3">Red111</strain>
    </source>
</reference>
<gene>
    <name evidence="2" type="ORF">E4633_16800</name>
</gene>
<evidence type="ECO:0000313" key="2">
    <source>
        <dbReference type="EMBL" id="TGU70922.1"/>
    </source>
</evidence>
<dbReference type="Proteomes" id="UP000306416">
    <property type="component" value="Unassembled WGS sequence"/>
</dbReference>
<evidence type="ECO:0000256" key="1">
    <source>
        <dbReference type="SAM" id="Phobius"/>
    </source>
</evidence>
<proteinExistence type="predicted"/>
<evidence type="ECO:0000313" key="3">
    <source>
        <dbReference type="Proteomes" id="UP000306416"/>
    </source>
</evidence>
<sequence>MLERNKGYTLVELIVVMAIFVTVLIVVSSGFKTVLTQVGQQSKQMETDIGNVVGLEIFRSDLQNAGYGLPWAFQSTPAAAKYTEATSSDDGGPVTAAIWSAGQSPRTYNDAGVGTGIPRAVQSGATTFNGGSQYLVIKSLIAATSAAGTQKKSVNVTYNDTGRHTTVWGDASRDFKPDSTATERIIVLRNTFIDRVPSRQLQVDSTGNFSAYFKQNQYTSLTLPHSSGDVFEVYGIDPGTEPRMPFNRADYYVATPATPPPACSPHTGVLYKAVLNQAASGGFSAIPLLDCVADMQVVYGVGDVGSKEVNLHQAALPGTGSAQDIRERLKEIRVYILAHTGKKDSFYTFPSQTVDVGERFGGAASPLIGRTFDLDARIGGDWRNYRWKLYTIVVRPQNLIQ</sequence>
<keyword evidence="1" id="KW-0472">Membrane</keyword>
<dbReference type="EMBL" id="SRSC01000004">
    <property type="protein sequence ID" value="TGU70922.1"/>
    <property type="molecule type" value="Genomic_DNA"/>
</dbReference>
<dbReference type="AlphaFoldDB" id="A0A4V3NZA2"/>
<feature type="transmembrane region" description="Helical" evidence="1">
    <location>
        <begin position="7"/>
        <end position="31"/>
    </location>
</feature>
<dbReference type="PROSITE" id="PS00409">
    <property type="entry name" value="PROKAR_NTER_METHYL"/>
    <property type="match status" value="1"/>
</dbReference>
<dbReference type="Pfam" id="PF07963">
    <property type="entry name" value="N_methyl"/>
    <property type="match status" value="1"/>
</dbReference>
<keyword evidence="1" id="KW-1133">Transmembrane helix</keyword>
<keyword evidence="3" id="KW-1185">Reference proteome</keyword>
<name>A0A4V3NZA2_9BACT</name>
<keyword evidence="1" id="KW-0812">Transmembrane</keyword>
<protein>
    <submittedName>
        <fullName evidence="2">Prepilin-type N-terminal cleavage/methylation domain-containing protein</fullName>
    </submittedName>
</protein>
<comment type="caution">
    <text evidence="2">The sequence shown here is derived from an EMBL/GenBank/DDBJ whole genome shotgun (WGS) entry which is preliminary data.</text>
</comment>
<dbReference type="RefSeq" id="WP_135871891.1">
    <property type="nucleotide sequence ID" value="NZ_SRSC01000004.1"/>
</dbReference>
<organism evidence="2 3">
    <name type="scientific">Geomonas terrae</name>
    <dbReference type="NCBI Taxonomy" id="2562681"/>
    <lineage>
        <taxon>Bacteria</taxon>
        <taxon>Pseudomonadati</taxon>
        <taxon>Thermodesulfobacteriota</taxon>
        <taxon>Desulfuromonadia</taxon>
        <taxon>Geobacterales</taxon>
        <taxon>Geobacteraceae</taxon>
        <taxon>Geomonas</taxon>
    </lineage>
</organism>
<accession>A0A4V3NZA2</accession>
<dbReference type="InterPro" id="IPR012902">
    <property type="entry name" value="N_methyl_site"/>
</dbReference>
<dbReference type="NCBIfam" id="TIGR02532">
    <property type="entry name" value="IV_pilin_GFxxxE"/>
    <property type="match status" value="1"/>
</dbReference>